<evidence type="ECO:0000313" key="2">
    <source>
        <dbReference type="EMBL" id="KAF2280302.1"/>
    </source>
</evidence>
<dbReference type="EMBL" id="ML986485">
    <property type="protein sequence ID" value="KAF2280302.1"/>
    <property type="molecule type" value="Genomic_DNA"/>
</dbReference>
<sequence length="117" mass="12740">MMTLREVVLNPPSPSPSPSPNPTHHQRSQRSLQLHLHLPAADADAHVPKSRPRLVARASESHSPSSRPRCSLPSKSSSAVPTLQRFLPTYWLPSTMPTSGGATPTAADLLRQTINQR</sequence>
<organism evidence="2 3">
    <name type="scientific">Westerdykella ornata</name>
    <dbReference type="NCBI Taxonomy" id="318751"/>
    <lineage>
        <taxon>Eukaryota</taxon>
        <taxon>Fungi</taxon>
        <taxon>Dikarya</taxon>
        <taxon>Ascomycota</taxon>
        <taxon>Pezizomycotina</taxon>
        <taxon>Dothideomycetes</taxon>
        <taxon>Pleosporomycetidae</taxon>
        <taxon>Pleosporales</taxon>
        <taxon>Sporormiaceae</taxon>
        <taxon>Westerdykella</taxon>
    </lineage>
</organism>
<feature type="compositionally biased region" description="Low complexity" evidence="1">
    <location>
        <begin position="32"/>
        <end position="42"/>
    </location>
</feature>
<feature type="region of interest" description="Disordered" evidence="1">
    <location>
        <begin position="1"/>
        <end position="80"/>
    </location>
</feature>
<feature type="region of interest" description="Disordered" evidence="1">
    <location>
        <begin position="95"/>
        <end position="117"/>
    </location>
</feature>
<keyword evidence="3" id="KW-1185">Reference proteome</keyword>
<dbReference type="AlphaFoldDB" id="A0A6A6JUP7"/>
<dbReference type="GeneID" id="54546185"/>
<dbReference type="OrthoDB" id="3797574at2759"/>
<proteinExistence type="predicted"/>
<feature type="compositionally biased region" description="Pro residues" evidence="1">
    <location>
        <begin position="11"/>
        <end position="21"/>
    </location>
</feature>
<reference evidence="2" key="1">
    <citation type="journal article" date="2020" name="Stud. Mycol.">
        <title>101 Dothideomycetes genomes: a test case for predicting lifestyles and emergence of pathogens.</title>
        <authorList>
            <person name="Haridas S."/>
            <person name="Albert R."/>
            <person name="Binder M."/>
            <person name="Bloem J."/>
            <person name="Labutti K."/>
            <person name="Salamov A."/>
            <person name="Andreopoulos B."/>
            <person name="Baker S."/>
            <person name="Barry K."/>
            <person name="Bills G."/>
            <person name="Bluhm B."/>
            <person name="Cannon C."/>
            <person name="Castanera R."/>
            <person name="Culley D."/>
            <person name="Daum C."/>
            <person name="Ezra D."/>
            <person name="Gonzalez J."/>
            <person name="Henrissat B."/>
            <person name="Kuo A."/>
            <person name="Liang C."/>
            <person name="Lipzen A."/>
            <person name="Lutzoni F."/>
            <person name="Magnuson J."/>
            <person name="Mondo S."/>
            <person name="Nolan M."/>
            <person name="Ohm R."/>
            <person name="Pangilinan J."/>
            <person name="Park H.-J."/>
            <person name="Ramirez L."/>
            <person name="Alfaro M."/>
            <person name="Sun H."/>
            <person name="Tritt A."/>
            <person name="Yoshinaga Y."/>
            <person name="Zwiers L.-H."/>
            <person name="Turgeon B."/>
            <person name="Goodwin S."/>
            <person name="Spatafora J."/>
            <person name="Crous P."/>
            <person name="Grigoriev I."/>
        </authorList>
    </citation>
    <scope>NUCLEOTIDE SEQUENCE</scope>
    <source>
        <strain evidence="2">CBS 379.55</strain>
    </source>
</reference>
<gene>
    <name evidence="2" type="ORF">EI97DRAFT_118358</name>
</gene>
<name>A0A6A6JUP7_WESOR</name>
<feature type="compositionally biased region" description="Low complexity" evidence="1">
    <location>
        <begin position="56"/>
        <end position="79"/>
    </location>
</feature>
<dbReference type="RefSeq" id="XP_033657840.1">
    <property type="nucleotide sequence ID" value="XM_033793010.1"/>
</dbReference>
<dbReference type="Proteomes" id="UP000800097">
    <property type="component" value="Unassembled WGS sequence"/>
</dbReference>
<evidence type="ECO:0000313" key="3">
    <source>
        <dbReference type="Proteomes" id="UP000800097"/>
    </source>
</evidence>
<evidence type="ECO:0000256" key="1">
    <source>
        <dbReference type="SAM" id="MobiDB-lite"/>
    </source>
</evidence>
<accession>A0A6A6JUP7</accession>
<protein>
    <submittedName>
        <fullName evidence="2">Uncharacterized protein</fullName>
    </submittedName>
</protein>